<dbReference type="PANTHER" id="PTHR46312">
    <property type="entry name" value="NACHT DOMAIN-CONTAINING PROTEIN"/>
    <property type="match status" value="1"/>
</dbReference>
<dbReference type="Pfam" id="PF05729">
    <property type="entry name" value="NACHT"/>
    <property type="match status" value="1"/>
</dbReference>
<dbReference type="EMBL" id="JAEAOA010000819">
    <property type="protein sequence ID" value="KAK3582072.1"/>
    <property type="molecule type" value="Genomic_DNA"/>
</dbReference>
<reference evidence="5" key="2">
    <citation type="journal article" date="2021" name="Genome Biol. Evol.">
        <title>Developing a high-quality reference genome for a parasitic bivalve with doubly uniparental inheritance (Bivalvia: Unionida).</title>
        <authorList>
            <person name="Smith C.H."/>
        </authorList>
    </citation>
    <scope>NUCLEOTIDE SEQUENCE</scope>
    <source>
        <strain evidence="5">CHS0354</strain>
        <tissue evidence="5">Mantle</tissue>
    </source>
</reference>
<dbReference type="InterPro" id="IPR032675">
    <property type="entry name" value="LRR_dom_sf"/>
</dbReference>
<protein>
    <recommendedName>
        <fullName evidence="4">NACHT domain-containing protein</fullName>
    </recommendedName>
</protein>
<evidence type="ECO:0000313" key="6">
    <source>
        <dbReference type="Proteomes" id="UP001195483"/>
    </source>
</evidence>
<dbReference type="PROSITE" id="PS50837">
    <property type="entry name" value="NACHT"/>
    <property type="match status" value="1"/>
</dbReference>
<dbReference type="SUPFAM" id="SSF52540">
    <property type="entry name" value="P-loop containing nucleoside triphosphate hydrolases"/>
    <property type="match status" value="1"/>
</dbReference>
<name>A0AAE0RYN6_9BIVA</name>
<organism evidence="5 6">
    <name type="scientific">Potamilus streckersoni</name>
    <dbReference type="NCBI Taxonomy" id="2493646"/>
    <lineage>
        <taxon>Eukaryota</taxon>
        <taxon>Metazoa</taxon>
        <taxon>Spiralia</taxon>
        <taxon>Lophotrochozoa</taxon>
        <taxon>Mollusca</taxon>
        <taxon>Bivalvia</taxon>
        <taxon>Autobranchia</taxon>
        <taxon>Heteroconchia</taxon>
        <taxon>Palaeoheterodonta</taxon>
        <taxon>Unionida</taxon>
        <taxon>Unionoidea</taxon>
        <taxon>Unionidae</taxon>
        <taxon>Ambleminae</taxon>
        <taxon>Lampsilini</taxon>
        <taxon>Potamilus</taxon>
    </lineage>
</organism>
<reference evidence="5" key="1">
    <citation type="journal article" date="2021" name="Genome Biol. Evol.">
        <title>A High-Quality Reference Genome for a Parasitic Bivalve with Doubly Uniparental Inheritance (Bivalvia: Unionida).</title>
        <authorList>
            <person name="Smith C.H."/>
        </authorList>
    </citation>
    <scope>NUCLEOTIDE SEQUENCE</scope>
    <source>
        <strain evidence="5">CHS0354</strain>
    </source>
</reference>
<evidence type="ECO:0000256" key="1">
    <source>
        <dbReference type="ARBA" id="ARBA00022741"/>
    </source>
</evidence>
<dbReference type="Gene3D" id="3.80.10.10">
    <property type="entry name" value="Ribonuclease Inhibitor"/>
    <property type="match status" value="5"/>
</dbReference>
<dbReference type="Proteomes" id="UP001195483">
    <property type="component" value="Unassembled WGS sequence"/>
</dbReference>
<gene>
    <name evidence="5" type="ORF">CHS0354_013450</name>
</gene>
<evidence type="ECO:0000259" key="4">
    <source>
        <dbReference type="PROSITE" id="PS50837"/>
    </source>
</evidence>
<feature type="coiled-coil region" evidence="3">
    <location>
        <begin position="204"/>
        <end position="238"/>
    </location>
</feature>
<proteinExistence type="predicted"/>
<keyword evidence="2" id="KW-0067">ATP-binding</keyword>
<accession>A0AAE0RYN6</accession>
<dbReference type="InterPro" id="IPR027417">
    <property type="entry name" value="P-loop_NTPase"/>
</dbReference>
<dbReference type="PANTHER" id="PTHR46312:SF2">
    <property type="entry name" value="NUCLEOTIDE-BINDING OLIGOMERIZATION DOMAIN-CONTAINING PROTEIN 2-LIKE"/>
    <property type="match status" value="1"/>
</dbReference>
<keyword evidence="1" id="KW-0547">Nucleotide-binding</keyword>
<dbReference type="Gene3D" id="3.40.50.300">
    <property type="entry name" value="P-loop containing nucleotide triphosphate hydrolases"/>
    <property type="match status" value="1"/>
</dbReference>
<feature type="domain" description="NACHT" evidence="4">
    <location>
        <begin position="450"/>
        <end position="586"/>
    </location>
</feature>
<evidence type="ECO:0000313" key="5">
    <source>
        <dbReference type="EMBL" id="KAK3582072.1"/>
    </source>
</evidence>
<reference evidence="5" key="3">
    <citation type="submission" date="2023-05" db="EMBL/GenBank/DDBJ databases">
        <authorList>
            <person name="Smith C.H."/>
        </authorList>
    </citation>
    <scope>NUCLEOTIDE SEQUENCE</scope>
    <source>
        <strain evidence="5">CHS0354</strain>
        <tissue evidence="5">Mantle</tissue>
    </source>
</reference>
<evidence type="ECO:0000256" key="2">
    <source>
        <dbReference type="ARBA" id="ARBA00022840"/>
    </source>
</evidence>
<comment type="caution">
    <text evidence="5">The sequence shown here is derived from an EMBL/GenBank/DDBJ whole genome shotgun (WGS) entry which is preliminary data.</text>
</comment>
<keyword evidence="6" id="KW-1185">Reference proteome</keyword>
<sequence length="2189" mass="247837">MSIDTLNQGFVITLEDEYTVWMMALAGRLEEMEKDFTDLKQRTDTKDRDFIRMDFEVTNLSHALDQLKTNVDCMTTIKTTLDVHNEKIGSISEKVKDNFVSVISNLKECETKFNILNEQLSELNLRLNHFDLEHKEIGKQSVDHIVQLKDHTTQILNLDSKVESHGILLQDLESQIWKQSYQLNEHDEEIKKEGDLIRDHDSQIKKHEDKIQAQRSILDNLKLQIQDTDDQLKDHVTKFSDHCINLQTSESQLRHMLKEYDAKNVSQETKLGDHEAQIQSQESRLNVQDGSIQLTSTMIDCHETQIKDHDIQLEEVKVQLHQQTTKISDHDARIIDLESDKKVTHQEIERLRDDLLSRYKSFRTIPISPLGDGDGSVPLNEFYTDVFIESNNLEQTSQDSDISQRVQNTTNEELSLRSLNQKSHAVENKEKTKKEQLVSFKQLFAGRKRERIILTGLSGCGKSTFCRKIVNTWCEVQSKLNGNISAKTVMFMGAIADEDVLLEFDLLFYINSARISKGDTLCAVLQSQCIQTTEGQLARILGTQPDKILFIFDGIDEMGDQQPAFMKDLLKRKLYPRITLILVMRPWRISALHLNPLSHYDLILEIRGFSEDNAIKFVKQVIDLRNNDTTQSETIGFSDDDQKVFTSFRNVPLLLLFLGHLWCRNRSLPKKRQELYKQLLDYLMERCLKKMKTKYADVFSDSDNRTPRQVFWESYLQSACKFAHDCLLRKEGGPSVVMQEEHVLLNLGANSHFKLNALLDCGIITKVDFCSPLEKNVSISFLHLSIQEYLASMHIVDNEDAFQKFLASWMTLNDICRHENLIVFICGIDARHGQVFNRICQVCNEDLSVLHYRKDQNNDLDVNRAIRNLNEIYRSCLHEIDDHADLEISDVLKTFMLDPTKYSRLKHEAVKSMNIAFPFQHNHGIDMSSFSHLNSLILMYIDCEECSNNMCKNIGVLSTLTTLSLCSVTMNEECCKSLCSGIGVCTHLEIIKLSCLNLHDNIFNLANFTELTAFEMSHVTMSQECCKSLCKGVGTCTHLKSLLISGIALHDGVLNLRGLVNLTIFTLSQVTMSDECCTCVCSSIKFCTQLEKIILSDMILHQGVLDIDSLTKLKLVEMQKVVISEECGWRLCASVSSFTYLENLHLLQLILHSGVLEFRNQKCLRSIAMNNISISNECGISLCSSISAGTDLEKLTLSNITLQDGVLDLSSMIGLTSVTLMSITMSDECATSLCSTIGSCTHLQNLNFTNVALHSGILDLNNLTRLVTLKFDDVKMSSDCSDTFCSSISACSQLENLSLKHITLHNSVIYFTSLNNLISVCLDNVTMSAKCSMSVCKLICSSDTIRKLCLEYITLHDGILCLSSLTRLTDLKLWYVTMAKECTLSVYNTIVSCSFLNSLCMSIITLDEGVLHMPIDFQCLNSLTSLEYLNLRNVFIPWENVRARCLGVKDGNRFQNLTLSLLRSSDGYINLKRLIKLSKLTGDTHSKHLTLRNITISSDYSESKCSCINVTLSYSGINSQDGLMYMSDFKSLREFTSLTLENVIASEESTRSLCCSINACIQLHELLISHINIYDSRLDLKLLKKLKILVLKSACMSVDCSKSLCESISKCTLLEKLHLEKISLQDGILTMDGLKNLKSLKLKNVTMCPNYYILLSCSLSGCGQIIHLEIEGTKLVRIQEGNCNNELPSESENFSLNGLNSLTTLALENIRLSEEFFRSLSRSSDICKNLETLKLNNATLYSSHVDFSNLVALKSLRLAVNMPKSNKPLGGNVNAHFPTTSAYLQPAHEDADSPDVQNLVKFIISKNLTSFILGGEFEQSDLNEHLFDVVNTSTHLQTLSIYGIKLKDSMLLNLIVMSHLSELQMLNVNISEECARSLCRSIKFCILLKTLLLFAIKLYDGVLDLKNLYKLKMLRLTNVIMSEECSRSLLSSIRALISLQDLQLESITEYEGVLELKGLLELSAQNHLTNLKVSGINMSFEQSKSFCDSIRVLTQLQILEIVNISLSNGSIDLRILTQLTSLIMKKVRMSVECRRSLCSSINECTKLREIRLSDFQLCDGVLDLSKLIRLTSLTLNNLWLMPECSRSLCRSISACTCLESLNLFEMNLYDGVLDLHRLGNLTTFSQKNVVWSCESRCILKESLKHCPKLMESNIKITDYTINFGESDDQDCCMNCKINGRMTSICCCCM</sequence>
<dbReference type="InterPro" id="IPR007111">
    <property type="entry name" value="NACHT_NTPase"/>
</dbReference>
<evidence type="ECO:0000256" key="3">
    <source>
        <dbReference type="SAM" id="Coils"/>
    </source>
</evidence>
<keyword evidence="3" id="KW-0175">Coiled coil</keyword>
<dbReference type="GO" id="GO:0005524">
    <property type="term" value="F:ATP binding"/>
    <property type="evidence" value="ECO:0007669"/>
    <property type="project" value="UniProtKB-KW"/>
</dbReference>
<feature type="coiled-coil region" evidence="3">
    <location>
        <begin position="299"/>
        <end position="354"/>
    </location>
</feature>
<dbReference type="SUPFAM" id="SSF52047">
    <property type="entry name" value="RNI-like"/>
    <property type="match status" value="4"/>
</dbReference>